<dbReference type="Proteomes" id="UP000318081">
    <property type="component" value="Chromosome"/>
</dbReference>
<evidence type="ECO:0000313" key="2">
    <source>
        <dbReference type="EMBL" id="QDV85704.1"/>
    </source>
</evidence>
<name>A0ABX5Y0V3_9BACT</name>
<dbReference type="RefSeq" id="WP_145215769.1">
    <property type="nucleotide sequence ID" value="NZ_CP036432.1"/>
</dbReference>
<sequence>MKRIHSLMVTAVAIGCFAFASDASADHFNGRYGAGYGGYGQAGQQFGGSGCSAYGQGGYGSAYRGGYSSGYSRGPIQSHAPNYGYGGGSYGVAPGYRSGYAPSNYTPRNHGARGGIHLDIGRFHVLGVGGRH</sequence>
<reference evidence="2 3" key="1">
    <citation type="submission" date="2019-02" db="EMBL/GenBank/DDBJ databases">
        <title>Deep-cultivation of Planctomycetes and their phenomic and genomic characterization uncovers novel biology.</title>
        <authorList>
            <person name="Wiegand S."/>
            <person name="Jogler M."/>
            <person name="Boedeker C."/>
            <person name="Pinto D."/>
            <person name="Vollmers J."/>
            <person name="Rivas-Marin E."/>
            <person name="Kohn T."/>
            <person name="Peeters S.H."/>
            <person name="Heuer A."/>
            <person name="Rast P."/>
            <person name="Oberbeckmann S."/>
            <person name="Bunk B."/>
            <person name="Jeske O."/>
            <person name="Meyerdierks A."/>
            <person name="Storesund J.E."/>
            <person name="Kallscheuer N."/>
            <person name="Luecker S."/>
            <person name="Lage O.M."/>
            <person name="Pohl T."/>
            <person name="Merkel B.J."/>
            <person name="Hornburger P."/>
            <person name="Mueller R.-W."/>
            <person name="Bruemmer F."/>
            <person name="Labrenz M."/>
            <person name="Spormann A.M."/>
            <person name="Op den Camp H."/>
            <person name="Overmann J."/>
            <person name="Amann R."/>
            <person name="Jetten M.S.M."/>
            <person name="Mascher T."/>
            <person name="Medema M.H."/>
            <person name="Devos D.P."/>
            <person name="Kaster A.-K."/>
            <person name="Ovreas L."/>
            <person name="Rohde M."/>
            <person name="Galperin M.Y."/>
            <person name="Jogler C."/>
        </authorList>
    </citation>
    <scope>NUCLEOTIDE SEQUENCE [LARGE SCALE GENOMIC DNA]</scope>
    <source>
        <strain evidence="2 3">TBK1r</strain>
    </source>
</reference>
<dbReference type="EMBL" id="CP036432">
    <property type="protein sequence ID" value="QDV85704.1"/>
    <property type="molecule type" value="Genomic_DNA"/>
</dbReference>
<evidence type="ECO:0000256" key="1">
    <source>
        <dbReference type="SAM" id="SignalP"/>
    </source>
</evidence>
<feature type="signal peptide" evidence="1">
    <location>
        <begin position="1"/>
        <end position="20"/>
    </location>
</feature>
<proteinExistence type="predicted"/>
<gene>
    <name evidence="2" type="ORF">TBK1r_47200</name>
</gene>
<dbReference type="PROSITE" id="PS51257">
    <property type="entry name" value="PROKAR_LIPOPROTEIN"/>
    <property type="match status" value="1"/>
</dbReference>
<evidence type="ECO:0000313" key="3">
    <source>
        <dbReference type="Proteomes" id="UP000318081"/>
    </source>
</evidence>
<protein>
    <submittedName>
        <fullName evidence="2">Uncharacterized protein</fullName>
    </submittedName>
</protein>
<feature type="chain" id="PRO_5047034130" evidence="1">
    <location>
        <begin position="21"/>
        <end position="132"/>
    </location>
</feature>
<accession>A0ABX5Y0V3</accession>
<keyword evidence="3" id="KW-1185">Reference proteome</keyword>
<keyword evidence="1" id="KW-0732">Signal</keyword>
<organism evidence="2 3">
    <name type="scientific">Stieleria magnilauensis</name>
    <dbReference type="NCBI Taxonomy" id="2527963"/>
    <lineage>
        <taxon>Bacteria</taxon>
        <taxon>Pseudomonadati</taxon>
        <taxon>Planctomycetota</taxon>
        <taxon>Planctomycetia</taxon>
        <taxon>Pirellulales</taxon>
        <taxon>Pirellulaceae</taxon>
        <taxon>Stieleria</taxon>
    </lineage>
</organism>